<dbReference type="EMBL" id="QXTE01000053">
    <property type="protein sequence ID" value="TFK09385.1"/>
    <property type="molecule type" value="Genomic_DNA"/>
</dbReference>
<accession>A0A4D9EKA2</accession>
<keyword evidence="2" id="KW-1185">Reference proteome</keyword>
<keyword evidence="1" id="KW-0812">Transmembrane</keyword>
<dbReference type="Proteomes" id="UP000297703">
    <property type="component" value="Unassembled WGS sequence"/>
</dbReference>
<protein>
    <submittedName>
        <fullName evidence="1">Transmembrane protein 168</fullName>
    </submittedName>
</protein>
<evidence type="ECO:0000313" key="2">
    <source>
        <dbReference type="Proteomes" id="UP000297703"/>
    </source>
</evidence>
<reference evidence="1 2" key="1">
    <citation type="submission" date="2019-04" db="EMBL/GenBank/DDBJ databases">
        <title>Draft genome of the big-headed turtle Platysternon megacephalum.</title>
        <authorList>
            <person name="Gong S."/>
        </authorList>
    </citation>
    <scope>NUCLEOTIDE SEQUENCE [LARGE SCALE GENOMIC DNA]</scope>
    <source>
        <strain evidence="1">DO16091913</strain>
        <tissue evidence="1">Muscle</tissue>
    </source>
</reference>
<comment type="caution">
    <text evidence="1">The sequence shown here is derived from an EMBL/GenBank/DDBJ whole genome shotgun (WGS) entry which is preliminary data.</text>
</comment>
<dbReference type="AlphaFoldDB" id="A0A4D9EKA2"/>
<name>A0A4D9EKA2_9SAUR</name>
<reference evidence="1 2" key="2">
    <citation type="submission" date="2019-04" db="EMBL/GenBank/DDBJ databases">
        <title>The genome sequence of big-headed turtle.</title>
        <authorList>
            <person name="Gong S."/>
        </authorList>
    </citation>
    <scope>NUCLEOTIDE SEQUENCE [LARGE SCALE GENOMIC DNA]</scope>
    <source>
        <strain evidence="1">DO16091913</strain>
        <tissue evidence="1">Muscle</tissue>
    </source>
</reference>
<proteinExistence type="predicted"/>
<sequence length="171" mass="18857">MVCSPAPLIFLAGGKGGGKGDCVTAVDVICELERWDPRMETASPPPAPSFPLLFTSSSNFICATLAGMRTLRGKNTRTTQPLQRSHVACSHAPHTHTHLLLATQTWCNRLSLFLNSHFKLEIPPPSLPKRLAPWLPTLDQGTETQSKEVKRRLTCETIPPRTKTHIKTMPL</sequence>
<organism evidence="1 2">
    <name type="scientific">Platysternon megacephalum</name>
    <name type="common">big-headed turtle</name>
    <dbReference type="NCBI Taxonomy" id="55544"/>
    <lineage>
        <taxon>Eukaryota</taxon>
        <taxon>Metazoa</taxon>
        <taxon>Chordata</taxon>
        <taxon>Craniata</taxon>
        <taxon>Vertebrata</taxon>
        <taxon>Euteleostomi</taxon>
        <taxon>Archelosauria</taxon>
        <taxon>Testudinata</taxon>
        <taxon>Testudines</taxon>
        <taxon>Cryptodira</taxon>
        <taxon>Durocryptodira</taxon>
        <taxon>Testudinoidea</taxon>
        <taxon>Platysternidae</taxon>
        <taxon>Platysternon</taxon>
    </lineage>
</organism>
<gene>
    <name evidence="1" type="ORF">DR999_PMT07534</name>
</gene>
<keyword evidence="1" id="KW-0472">Membrane</keyword>
<evidence type="ECO:0000313" key="1">
    <source>
        <dbReference type="EMBL" id="TFK09385.1"/>
    </source>
</evidence>